<organism evidence="1 2">
    <name type="scientific">Russula earlei</name>
    <dbReference type="NCBI Taxonomy" id="71964"/>
    <lineage>
        <taxon>Eukaryota</taxon>
        <taxon>Fungi</taxon>
        <taxon>Dikarya</taxon>
        <taxon>Basidiomycota</taxon>
        <taxon>Agaricomycotina</taxon>
        <taxon>Agaricomycetes</taxon>
        <taxon>Russulales</taxon>
        <taxon>Russulaceae</taxon>
        <taxon>Russula</taxon>
    </lineage>
</organism>
<reference evidence="1" key="1">
    <citation type="submission" date="2021-03" db="EMBL/GenBank/DDBJ databases">
        <title>Evolutionary priming and transition to the ectomycorrhizal habit in an iconic lineage of mushroom-forming fungi: is preadaptation a requirement?</title>
        <authorList>
            <consortium name="DOE Joint Genome Institute"/>
            <person name="Looney B.P."/>
            <person name="Miyauchi S."/>
            <person name="Morin E."/>
            <person name="Drula E."/>
            <person name="Courty P.E."/>
            <person name="Chicoki N."/>
            <person name="Fauchery L."/>
            <person name="Kohler A."/>
            <person name="Kuo A."/>
            <person name="LaButti K."/>
            <person name="Pangilinan J."/>
            <person name="Lipzen A."/>
            <person name="Riley R."/>
            <person name="Andreopoulos W."/>
            <person name="He G."/>
            <person name="Johnson J."/>
            <person name="Barry K.W."/>
            <person name="Grigoriev I.V."/>
            <person name="Nagy L."/>
            <person name="Hibbett D."/>
            <person name="Henrissat B."/>
            <person name="Matheny P.B."/>
            <person name="Labbe J."/>
            <person name="Martin A.F."/>
        </authorList>
    </citation>
    <scope>NUCLEOTIDE SEQUENCE</scope>
    <source>
        <strain evidence="1">BPL698</strain>
    </source>
</reference>
<gene>
    <name evidence="1" type="ORF">F5148DRAFT_1274044</name>
</gene>
<dbReference type="Proteomes" id="UP001207468">
    <property type="component" value="Unassembled WGS sequence"/>
</dbReference>
<comment type="caution">
    <text evidence="1">The sequence shown here is derived from an EMBL/GenBank/DDBJ whole genome shotgun (WGS) entry which is preliminary data.</text>
</comment>
<accession>A0ACC0UKC0</accession>
<dbReference type="EMBL" id="JAGFNK010000015">
    <property type="protein sequence ID" value="KAI9511942.1"/>
    <property type="molecule type" value="Genomic_DNA"/>
</dbReference>
<protein>
    <submittedName>
        <fullName evidence="1">Ribonuclease H-like domain-containing protein</fullName>
    </submittedName>
</protein>
<keyword evidence="2" id="KW-1185">Reference proteome</keyword>
<name>A0ACC0UKC0_9AGAM</name>
<sequence>MPKAGYYAVKIGKRPGIYTTWEDCREQVDGYPRARYKKLRTVEEAEAWIQGSTLRGSAIQTSPVEQRHVPYPVRPKIRTTNQARALIGSQTSVPVSASLLSPTVEPVSTGHSESVLQPTAGLSNAVSRATAGQSKTTRSNLVAAELVVYTDGACSGNGQSGSVAGIGVWWGSNDTRNLSERCPGRQTNNRAELIAIIRALETTPMSSVPLVIKSDSEYAIKCFTDWLPIWRRKNFITSQGTPVKNVKLIMYMDALFSTRGRTGQEVRIEHVRGHAGEVGNEGADALAVHGAKLREMYADIVLDERDLLAELEGEAE</sequence>
<evidence type="ECO:0000313" key="2">
    <source>
        <dbReference type="Proteomes" id="UP001207468"/>
    </source>
</evidence>
<proteinExistence type="predicted"/>
<evidence type="ECO:0000313" key="1">
    <source>
        <dbReference type="EMBL" id="KAI9511942.1"/>
    </source>
</evidence>